<name>A0ABN7AKU4_9HEMI</name>
<accession>A0ABN7AKU4</accession>
<sequence>MEGIRGLRRSNGDLYSLEDRQQRLSGCGGLGWGLTGTSDSDREWPHPSPRRRSLTGCEPGRPTPKEPGRSEV</sequence>
<dbReference type="EMBL" id="AP028911">
    <property type="protein sequence ID" value="BES92044.1"/>
    <property type="molecule type" value="Genomic_DNA"/>
</dbReference>
<reference evidence="2 3" key="1">
    <citation type="submission" date="2023-09" db="EMBL/GenBank/DDBJ databases">
        <title>Nesidiocoris tenuis whole genome shotgun sequence.</title>
        <authorList>
            <person name="Shibata T."/>
            <person name="Shimoda M."/>
            <person name="Kobayashi T."/>
            <person name="Uehara T."/>
        </authorList>
    </citation>
    <scope>NUCLEOTIDE SEQUENCE [LARGE SCALE GENOMIC DNA]</scope>
    <source>
        <strain evidence="2 3">Japan</strain>
    </source>
</reference>
<gene>
    <name evidence="2" type="ORF">NTJ_04852</name>
</gene>
<evidence type="ECO:0000256" key="1">
    <source>
        <dbReference type="SAM" id="MobiDB-lite"/>
    </source>
</evidence>
<feature type="region of interest" description="Disordered" evidence="1">
    <location>
        <begin position="28"/>
        <end position="72"/>
    </location>
</feature>
<feature type="compositionally biased region" description="Basic and acidic residues" evidence="1">
    <location>
        <begin position="63"/>
        <end position="72"/>
    </location>
</feature>
<evidence type="ECO:0000313" key="3">
    <source>
        <dbReference type="Proteomes" id="UP001307889"/>
    </source>
</evidence>
<protein>
    <submittedName>
        <fullName evidence="2">Uncharacterized protein</fullName>
    </submittedName>
</protein>
<dbReference type="Proteomes" id="UP001307889">
    <property type="component" value="Chromosome 3"/>
</dbReference>
<organism evidence="2 3">
    <name type="scientific">Nesidiocoris tenuis</name>
    <dbReference type="NCBI Taxonomy" id="355587"/>
    <lineage>
        <taxon>Eukaryota</taxon>
        <taxon>Metazoa</taxon>
        <taxon>Ecdysozoa</taxon>
        <taxon>Arthropoda</taxon>
        <taxon>Hexapoda</taxon>
        <taxon>Insecta</taxon>
        <taxon>Pterygota</taxon>
        <taxon>Neoptera</taxon>
        <taxon>Paraneoptera</taxon>
        <taxon>Hemiptera</taxon>
        <taxon>Heteroptera</taxon>
        <taxon>Panheteroptera</taxon>
        <taxon>Cimicomorpha</taxon>
        <taxon>Miridae</taxon>
        <taxon>Dicyphina</taxon>
        <taxon>Nesidiocoris</taxon>
    </lineage>
</organism>
<evidence type="ECO:0000313" key="2">
    <source>
        <dbReference type="EMBL" id="BES92044.1"/>
    </source>
</evidence>
<proteinExistence type="predicted"/>
<keyword evidence="3" id="KW-1185">Reference proteome</keyword>